<dbReference type="AlphaFoldDB" id="A0A2R5EW88"/>
<evidence type="ECO:0000256" key="1">
    <source>
        <dbReference type="ARBA" id="ARBA00006817"/>
    </source>
</evidence>
<dbReference type="CDD" id="cd08894">
    <property type="entry name" value="SRPBCC_CalC_Aha1-like_1"/>
    <property type="match status" value="1"/>
</dbReference>
<dbReference type="Pfam" id="PF08327">
    <property type="entry name" value="AHSA1"/>
    <property type="match status" value="2"/>
</dbReference>
<dbReference type="InterPro" id="IPR023393">
    <property type="entry name" value="START-like_dom_sf"/>
</dbReference>
<sequence length="297" mass="33867">MSERFVKHGTFVVERTYPATRERVYQAWADLDAKVKWFSKPDIFEFRIGGREYSSGEIAEGGPLFVYDAVYQDIVPNERIIYTYIMDMGGVRISASITTIELLDVEEGTRLIFTEQGAFLDGHDTVEIREHGTGELLDALGRSLTEPAAVDDGLELITSRIYDVPRELAFAAWTTPDQLAEWWGPEGFTNTFHEIDYSPGGVWRLTMHGPDGKDYPNRNTFIEIAPNERIVLEHAEAPVFRVTALFEEAEGGTRVTFRQCFRHAEELEPIRVMCEESNEQNLDRLGRVLENAKRHSL</sequence>
<dbReference type="Proteomes" id="UP000245202">
    <property type="component" value="Unassembled WGS sequence"/>
</dbReference>
<feature type="domain" description="Activator of Hsp90 ATPase homologue 1/2-like C-terminal" evidence="2">
    <location>
        <begin position="19"/>
        <end position="141"/>
    </location>
</feature>
<organism evidence="3 4">
    <name type="scientific">Paenibacillus agaridevorans</name>
    <dbReference type="NCBI Taxonomy" id="171404"/>
    <lineage>
        <taxon>Bacteria</taxon>
        <taxon>Bacillati</taxon>
        <taxon>Bacillota</taxon>
        <taxon>Bacilli</taxon>
        <taxon>Bacillales</taxon>
        <taxon>Paenibacillaceae</taxon>
        <taxon>Paenibacillus</taxon>
    </lineage>
</organism>
<dbReference type="SUPFAM" id="SSF55961">
    <property type="entry name" value="Bet v1-like"/>
    <property type="match status" value="2"/>
</dbReference>
<feature type="domain" description="Activator of Hsp90 ATPase homologue 1/2-like C-terminal" evidence="2">
    <location>
        <begin position="163"/>
        <end position="290"/>
    </location>
</feature>
<dbReference type="CDD" id="cd08900">
    <property type="entry name" value="SRPBCC_CalC_Aha1-like_7"/>
    <property type="match status" value="1"/>
</dbReference>
<comment type="caution">
    <text evidence="3">The sequence shown here is derived from an EMBL/GenBank/DDBJ whole genome shotgun (WGS) entry which is preliminary data.</text>
</comment>
<dbReference type="EMBL" id="BDQX01000317">
    <property type="protein sequence ID" value="GBG10385.1"/>
    <property type="molecule type" value="Genomic_DNA"/>
</dbReference>
<dbReference type="InterPro" id="IPR013538">
    <property type="entry name" value="ASHA1/2-like_C"/>
</dbReference>
<name>A0A2R5EW88_9BACL</name>
<evidence type="ECO:0000313" key="4">
    <source>
        <dbReference type="Proteomes" id="UP000245202"/>
    </source>
</evidence>
<evidence type="ECO:0000259" key="2">
    <source>
        <dbReference type="Pfam" id="PF08327"/>
    </source>
</evidence>
<gene>
    <name evidence="3" type="ORF">PAT3040_05116</name>
</gene>
<comment type="similarity">
    <text evidence="1">Belongs to the AHA1 family.</text>
</comment>
<reference evidence="3 4" key="1">
    <citation type="submission" date="2017-08" db="EMBL/GenBank/DDBJ databases">
        <title>Substantial Increase in Enzyme Production by Combined Drug-Resistance Mutations in Paenibacillus agaridevorans.</title>
        <authorList>
            <person name="Tanaka Y."/>
            <person name="Funane K."/>
            <person name="Hosaka T."/>
            <person name="Shiwa Y."/>
            <person name="Fujita N."/>
            <person name="Miyazaki T."/>
            <person name="Yoshikawa H."/>
            <person name="Murakami K."/>
            <person name="Kasahara K."/>
            <person name="Inaoka T."/>
            <person name="Hiraga Y."/>
            <person name="Ochi K."/>
        </authorList>
    </citation>
    <scope>NUCLEOTIDE SEQUENCE [LARGE SCALE GENOMIC DNA]</scope>
    <source>
        <strain evidence="3 4">T-3040</strain>
    </source>
</reference>
<keyword evidence="4" id="KW-1185">Reference proteome</keyword>
<dbReference type="Gene3D" id="3.30.530.20">
    <property type="match status" value="2"/>
</dbReference>
<protein>
    <submittedName>
        <fullName evidence="3">ATPase</fullName>
    </submittedName>
</protein>
<evidence type="ECO:0000313" key="3">
    <source>
        <dbReference type="EMBL" id="GBG10385.1"/>
    </source>
</evidence>
<proteinExistence type="inferred from homology"/>
<accession>A0A2R5EW88</accession>